<comment type="caution">
    <text evidence="3">The sequence shown here is derived from an EMBL/GenBank/DDBJ whole genome shotgun (WGS) entry which is preliminary data.</text>
</comment>
<dbReference type="InterPro" id="IPR036249">
    <property type="entry name" value="Thioredoxin-like_sf"/>
</dbReference>
<dbReference type="InterPro" id="IPR000866">
    <property type="entry name" value="AhpC/TSA"/>
</dbReference>
<dbReference type="SUPFAM" id="SSF52833">
    <property type="entry name" value="Thioredoxin-like"/>
    <property type="match status" value="1"/>
</dbReference>
<sequence length="228" mass="25832">MNEKQKWILGAVALVLLLVIAGFGYQELQKEAERQEKSQAGEQIQMEEQAQTEEQIQTEEQTGTEDLSEETKENGTASQEEEKEATEYAEAPDFTVWDQDGNQTSLKEILEGKPAVINFWTSKCPPCKEEMPDFEDVYQEMKDKVQFIMVDSVGCMGETEESGRAYVEEQGFTFPVYYDLEMDGVLNYGIRAFPTTYILNEDGRLVTGGSGMISKDILLELLEQVMEP</sequence>
<dbReference type="PROSITE" id="PS51352">
    <property type="entry name" value="THIOREDOXIN_2"/>
    <property type="match status" value="1"/>
</dbReference>
<feature type="domain" description="Thioredoxin" evidence="2">
    <location>
        <begin position="85"/>
        <end position="227"/>
    </location>
</feature>
<evidence type="ECO:0000259" key="2">
    <source>
        <dbReference type="PROSITE" id="PS51352"/>
    </source>
</evidence>
<dbReference type="AlphaFoldDB" id="A0A9D1PD45"/>
<dbReference type="GO" id="GO:0016209">
    <property type="term" value="F:antioxidant activity"/>
    <property type="evidence" value="ECO:0007669"/>
    <property type="project" value="InterPro"/>
</dbReference>
<dbReference type="PANTHER" id="PTHR42852:SF17">
    <property type="entry name" value="THIOREDOXIN-LIKE PROTEIN HI_1115"/>
    <property type="match status" value="1"/>
</dbReference>
<feature type="region of interest" description="Disordered" evidence="1">
    <location>
        <begin position="30"/>
        <end position="98"/>
    </location>
</feature>
<dbReference type="Gene3D" id="3.40.30.10">
    <property type="entry name" value="Glutaredoxin"/>
    <property type="match status" value="1"/>
</dbReference>
<dbReference type="CDD" id="cd02966">
    <property type="entry name" value="TlpA_like_family"/>
    <property type="match status" value="1"/>
</dbReference>
<dbReference type="InterPro" id="IPR050553">
    <property type="entry name" value="Thioredoxin_ResA/DsbE_sf"/>
</dbReference>
<dbReference type="PANTHER" id="PTHR42852">
    <property type="entry name" value="THIOL:DISULFIDE INTERCHANGE PROTEIN DSBE"/>
    <property type="match status" value="1"/>
</dbReference>
<dbReference type="EMBL" id="DXIQ01000055">
    <property type="protein sequence ID" value="HIV39082.1"/>
    <property type="molecule type" value="Genomic_DNA"/>
</dbReference>
<reference evidence="3" key="2">
    <citation type="submission" date="2021-04" db="EMBL/GenBank/DDBJ databases">
        <authorList>
            <person name="Gilroy R."/>
        </authorList>
    </citation>
    <scope>NUCLEOTIDE SEQUENCE</scope>
    <source>
        <strain evidence="3">CHK195-9823</strain>
    </source>
</reference>
<protein>
    <submittedName>
        <fullName evidence="3">TlpA family protein disulfide reductase</fullName>
    </submittedName>
</protein>
<evidence type="ECO:0000313" key="3">
    <source>
        <dbReference type="EMBL" id="HIV39082.1"/>
    </source>
</evidence>
<feature type="compositionally biased region" description="Basic and acidic residues" evidence="1">
    <location>
        <begin position="30"/>
        <end position="39"/>
    </location>
</feature>
<evidence type="ECO:0000256" key="1">
    <source>
        <dbReference type="SAM" id="MobiDB-lite"/>
    </source>
</evidence>
<organism evidence="3 4">
    <name type="scientific">Candidatus Blautia stercorigallinarum</name>
    <dbReference type="NCBI Taxonomy" id="2838501"/>
    <lineage>
        <taxon>Bacteria</taxon>
        <taxon>Bacillati</taxon>
        <taxon>Bacillota</taxon>
        <taxon>Clostridia</taxon>
        <taxon>Lachnospirales</taxon>
        <taxon>Lachnospiraceae</taxon>
        <taxon>Blautia</taxon>
    </lineage>
</organism>
<dbReference type="GO" id="GO:0016491">
    <property type="term" value="F:oxidoreductase activity"/>
    <property type="evidence" value="ECO:0007669"/>
    <property type="project" value="InterPro"/>
</dbReference>
<reference evidence="3" key="1">
    <citation type="journal article" date="2021" name="PeerJ">
        <title>Extensive microbial diversity within the chicken gut microbiome revealed by metagenomics and culture.</title>
        <authorList>
            <person name="Gilroy R."/>
            <person name="Ravi A."/>
            <person name="Getino M."/>
            <person name="Pursley I."/>
            <person name="Horton D.L."/>
            <person name="Alikhan N.F."/>
            <person name="Baker D."/>
            <person name="Gharbi K."/>
            <person name="Hall N."/>
            <person name="Watson M."/>
            <person name="Adriaenssens E.M."/>
            <person name="Foster-Nyarko E."/>
            <person name="Jarju S."/>
            <person name="Secka A."/>
            <person name="Antonio M."/>
            <person name="Oren A."/>
            <person name="Chaudhuri R.R."/>
            <person name="La Ragione R."/>
            <person name="Hildebrand F."/>
            <person name="Pallen M.J."/>
        </authorList>
    </citation>
    <scope>NUCLEOTIDE SEQUENCE</scope>
    <source>
        <strain evidence="3">CHK195-9823</strain>
    </source>
</reference>
<dbReference type="InterPro" id="IPR013766">
    <property type="entry name" value="Thioredoxin_domain"/>
</dbReference>
<dbReference type="Pfam" id="PF00578">
    <property type="entry name" value="AhpC-TSA"/>
    <property type="match status" value="1"/>
</dbReference>
<gene>
    <name evidence="3" type="ORF">H9747_08820</name>
</gene>
<dbReference type="Proteomes" id="UP000886814">
    <property type="component" value="Unassembled WGS sequence"/>
</dbReference>
<evidence type="ECO:0000313" key="4">
    <source>
        <dbReference type="Proteomes" id="UP000886814"/>
    </source>
</evidence>
<accession>A0A9D1PD45</accession>
<name>A0A9D1PD45_9FIRM</name>
<feature type="compositionally biased region" description="Low complexity" evidence="1">
    <location>
        <begin position="42"/>
        <end position="61"/>
    </location>
</feature>
<proteinExistence type="predicted"/>